<keyword evidence="2" id="KW-1185">Reference proteome</keyword>
<evidence type="ECO:0000313" key="1">
    <source>
        <dbReference type="EMBL" id="MFC5472814.1"/>
    </source>
</evidence>
<organism evidence="1 2">
    <name type="scientific">Paraherbaspirillum soli</name>
    <dbReference type="NCBI Taxonomy" id="631222"/>
    <lineage>
        <taxon>Bacteria</taxon>
        <taxon>Pseudomonadati</taxon>
        <taxon>Pseudomonadota</taxon>
        <taxon>Betaproteobacteria</taxon>
        <taxon>Burkholderiales</taxon>
        <taxon>Oxalobacteraceae</taxon>
        <taxon>Paraherbaspirillum</taxon>
    </lineage>
</organism>
<dbReference type="Proteomes" id="UP001596045">
    <property type="component" value="Unassembled WGS sequence"/>
</dbReference>
<evidence type="ECO:0000313" key="2">
    <source>
        <dbReference type="Proteomes" id="UP001596045"/>
    </source>
</evidence>
<reference evidence="2" key="1">
    <citation type="journal article" date="2019" name="Int. J. Syst. Evol. Microbiol.">
        <title>The Global Catalogue of Microorganisms (GCM) 10K type strain sequencing project: providing services to taxonomists for standard genome sequencing and annotation.</title>
        <authorList>
            <consortium name="The Broad Institute Genomics Platform"/>
            <consortium name="The Broad Institute Genome Sequencing Center for Infectious Disease"/>
            <person name="Wu L."/>
            <person name="Ma J."/>
        </authorList>
    </citation>
    <scope>NUCLEOTIDE SEQUENCE [LARGE SCALE GENOMIC DNA]</scope>
    <source>
        <strain evidence="2">JCM 17066</strain>
    </source>
</reference>
<name>A0ABW0M3U9_9BURK</name>
<protein>
    <submittedName>
        <fullName evidence="1">Uncharacterized protein</fullName>
    </submittedName>
</protein>
<accession>A0ABW0M3U9</accession>
<dbReference type="EMBL" id="JBHSMT010000006">
    <property type="protein sequence ID" value="MFC5472814.1"/>
    <property type="molecule type" value="Genomic_DNA"/>
</dbReference>
<sequence length="96" mass="10603">MHDWTFLSLSFDWKSGQAKLDFRNRDSNLGSLIAIDVTNLCVPRIQDWGPSQSVNTMTGPIPCGNGVSKVQIEMQSGDCIEIDAKNFNLPVSEKST</sequence>
<gene>
    <name evidence="1" type="ORF">ACFPM8_02475</name>
</gene>
<comment type="caution">
    <text evidence="1">The sequence shown here is derived from an EMBL/GenBank/DDBJ whole genome shotgun (WGS) entry which is preliminary data.</text>
</comment>
<proteinExistence type="predicted"/>
<dbReference type="RefSeq" id="WP_378994629.1">
    <property type="nucleotide sequence ID" value="NZ_JBHSMT010000006.1"/>
</dbReference>